<dbReference type="GO" id="GO:0003735">
    <property type="term" value="F:structural constituent of ribosome"/>
    <property type="evidence" value="ECO:0007669"/>
    <property type="project" value="TreeGrafter"/>
</dbReference>
<name>A0AAV2S852_MEGNR</name>
<keyword evidence="2" id="KW-1185">Reference proteome</keyword>
<proteinExistence type="predicted"/>
<evidence type="ECO:0000313" key="1">
    <source>
        <dbReference type="EMBL" id="CAL4164166.1"/>
    </source>
</evidence>
<dbReference type="Proteomes" id="UP001497623">
    <property type="component" value="Unassembled WGS sequence"/>
</dbReference>
<dbReference type="InterPro" id="IPR019374">
    <property type="entry name" value="Ribosomal_mS22"/>
</dbReference>
<protein>
    <recommendedName>
        <fullName evidence="3">28S ribosomal protein S22, mitochondrial</fullName>
    </recommendedName>
</protein>
<accession>A0AAV2S852</accession>
<dbReference type="GO" id="GO:0005763">
    <property type="term" value="C:mitochondrial small ribosomal subunit"/>
    <property type="evidence" value="ECO:0007669"/>
    <property type="project" value="TreeGrafter"/>
</dbReference>
<evidence type="ECO:0008006" key="3">
    <source>
        <dbReference type="Google" id="ProtNLM"/>
    </source>
</evidence>
<dbReference type="AlphaFoldDB" id="A0AAV2S852"/>
<dbReference type="EMBL" id="CAXKWB010046715">
    <property type="protein sequence ID" value="CAL4164166.1"/>
    <property type="molecule type" value="Genomic_DNA"/>
</dbReference>
<dbReference type="PANTHER" id="PTHR13071">
    <property type="entry name" value="MITOCHONDRIAL 28S RIBOSOMAL PROTEIN S22"/>
    <property type="match status" value="1"/>
</dbReference>
<dbReference type="Pfam" id="PF10245">
    <property type="entry name" value="MRP-S22"/>
    <property type="match status" value="1"/>
</dbReference>
<organism evidence="1 2">
    <name type="scientific">Meganyctiphanes norvegica</name>
    <name type="common">Northern krill</name>
    <name type="synonym">Thysanopoda norvegica</name>
    <dbReference type="NCBI Taxonomy" id="48144"/>
    <lineage>
        <taxon>Eukaryota</taxon>
        <taxon>Metazoa</taxon>
        <taxon>Ecdysozoa</taxon>
        <taxon>Arthropoda</taxon>
        <taxon>Crustacea</taxon>
        <taxon>Multicrustacea</taxon>
        <taxon>Malacostraca</taxon>
        <taxon>Eumalacostraca</taxon>
        <taxon>Eucarida</taxon>
        <taxon>Euphausiacea</taxon>
        <taxon>Euphausiidae</taxon>
        <taxon>Meganyctiphanes</taxon>
    </lineage>
</organism>
<reference evidence="1 2" key="1">
    <citation type="submission" date="2024-05" db="EMBL/GenBank/DDBJ databases">
        <authorList>
            <person name="Wallberg A."/>
        </authorList>
    </citation>
    <scope>NUCLEOTIDE SEQUENCE [LARGE SCALE GENOMIC DNA]</scope>
</reference>
<gene>
    <name evidence="1" type="ORF">MNOR_LOCUS33101</name>
</gene>
<evidence type="ECO:0000313" key="2">
    <source>
        <dbReference type="Proteomes" id="UP001497623"/>
    </source>
</evidence>
<dbReference type="PANTHER" id="PTHR13071:SF4">
    <property type="entry name" value="SMALL RIBOSOMAL SUBUNIT PROTEIN MS22"/>
    <property type="match status" value="1"/>
</dbReference>
<comment type="caution">
    <text evidence="1">The sequence shown here is derived from an EMBL/GenBank/DDBJ whole genome shotgun (WGS) entry which is preliminary data.</text>
</comment>
<sequence>MAGLCRRTFIEVLRNSTENRNGLFFQTSRLCSTSINRYDDKDPAPYFFNPKVQEVLQKVTGMNFEKIFIRKKEGKELKVPKYEFLTDEELQEKLQVARFKAEKLLQMPPILKVRSPIEKVLSHDPALKGYDTAKYVFTDITPNIRDRDRFIAVRDAEGTLRCATWEERDRINQIYNPQPGKKMGQPRMFIDENLKEVLSREKYEFILDRACVQYAPDDPEYQRVTSLTYETIESRRSFDVLLSTRHYGPFCFYLAWNKKLDNLIIYLIQEERLSDAVAIVQLFQLLHPACKSAALNMDPENHIGYIKAYMETDCLRQAQLQLALQSYQELVQERIIYEKSIQAAHGNL</sequence>